<protein>
    <submittedName>
        <fullName evidence="8">Glycoprotein/polysaccharide metabolism</fullName>
    </submittedName>
</protein>
<name>A0A072N0P4_9GAMM</name>
<evidence type="ECO:0000256" key="2">
    <source>
        <dbReference type="ARBA" id="ARBA00023136"/>
    </source>
</evidence>
<keyword evidence="4" id="KW-0449">Lipoprotein</keyword>
<dbReference type="EMBL" id="ANIE01000007">
    <property type="protein sequence ID" value="KEF30792.1"/>
    <property type="molecule type" value="Genomic_DNA"/>
</dbReference>
<evidence type="ECO:0000256" key="4">
    <source>
        <dbReference type="ARBA" id="ARBA00023288"/>
    </source>
</evidence>
<dbReference type="Proteomes" id="UP000035057">
    <property type="component" value="Unassembled WGS sequence"/>
</dbReference>
<keyword evidence="3" id="KW-0564">Palmitate</keyword>
<proteinExistence type="predicted"/>
<dbReference type="PANTHER" id="PTHR35535">
    <property type="entry name" value="HEAT SHOCK PROTEIN HSLJ"/>
    <property type="match status" value="1"/>
</dbReference>
<evidence type="ECO:0000256" key="1">
    <source>
        <dbReference type="ARBA" id="ARBA00022729"/>
    </source>
</evidence>
<dbReference type="InterPro" id="IPR053147">
    <property type="entry name" value="Hsp_HslJ-like"/>
</dbReference>
<reference evidence="8 9" key="1">
    <citation type="submission" date="2012-12" db="EMBL/GenBank/DDBJ databases">
        <title>Genome assembly of Marinobacter sp. AK21.</title>
        <authorList>
            <person name="Khatri I."/>
            <person name="Kumar R."/>
            <person name="Vaidya B."/>
            <person name="Subramanian S."/>
            <person name="Pinnaka A."/>
        </authorList>
    </citation>
    <scope>NUCLEOTIDE SEQUENCE [LARGE SCALE GENOMIC DNA]</scope>
    <source>
        <strain evidence="8 9">AK21</strain>
    </source>
</reference>
<dbReference type="SUPFAM" id="SSF141488">
    <property type="entry name" value="YdhA-like"/>
    <property type="match status" value="1"/>
</dbReference>
<evidence type="ECO:0000256" key="5">
    <source>
        <dbReference type="SAM" id="SignalP"/>
    </source>
</evidence>
<feature type="chain" id="PRO_5001682176" evidence="5">
    <location>
        <begin position="21"/>
        <end position="319"/>
    </location>
</feature>
<dbReference type="InterPro" id="IPR038670">
    <property type="entry name" value="HslJ-like_sf"/>
</dbReference>
<dbReference type="InterPro" id="IPR036328">
    <property type="entry name" value="MliC_sf"/>
</dbReference>
<dbReference type="InterPro" id="IPR005184">
    <property type="entry name" value="DUF306_Meta_HslJ"/>
</dbReference>
<keyword evidence="2" id="KW-0472">Membrane</keyword>
<dbReference type="Gene3D" id="2.40.128.270">
    <property type="match status" value="1"/>
</dbReference>
<dbReference type="PANTHER" id="PTHR35535:SF1">
    <property type="entry name" value="HEAT SHOCK PROTEIN HSLJ"/>
    <property type="match status" value="1"/>
</dbReference>
<feature type="domain" description="DUF306" evidence="6">
    <location>
        <begin position="213"/>
        <end position="314"/>
    </location>
</feature>
<dbReference type="Pfam" id="PF09864">
    <property type="entry name" value="MliC"/>
    <property type="match status" value="1"/>
</dbReference>
<keyword evidence="9" id="KW-1185">Reference proteome</keyword>
<gene>
    <name evidence="8" type="ORF">D777_02734</name>
</gene>
<feature type="domain" description="C-type lysozyme inhibitor" evidence="7">
    <location>
        <begin position="36"/>
        <end position="101"/>
    </location>
</feature>
<dbReference type="RefSeq" id="WP_227501760.1">
    <property type="nucleotide sequence ID" value="NZ_ANIE01000007.1"/>
</dbReference>
<evidence type="ECO:0000259" key="6">
    <source>
        <dbReference type="Pfam" id="PF03724"/>
    </source>
</evidence>
<feature type="signal peptide" evidence="5">
    <location>
        <begin position="1"/>
        <end position="20"/>
    </location>
</feature>
<keyword evidence="1 5" id="KW-0732">Signal</keyword>
<evidence type="ECO:0000256" key="3">
    <source>
        <dbReference type="ARBA" id="ARBA00023139"/>
    </source>
</evidence>
<dbReference type="AlphaFoldDB" id="A0A072N0P4"/>
<accession>A0A072N0P4</accession>
<dbReference type="InterPro" id="IPR018660">
    <property type="entry name" value="MliC"/>
</dbReference>
<evidence type="ECO:0000313" key="9">
    <source>
        <dbReference type="Proteomes" id="UP000035057"/>
    </source>
</evidence>
<evidence type="ECO:0000259" key="7">
    <source>
        <dbReference type="Pfam" id="PF09864"/>
    </source>
</evidence>
<dbReference type="PROSITE" id="PS51257">
    <property type="entry name" value="PROKAR_LIPOPROTEIN"/>
    <property type="match status" value="1"/>
</dbReference>
<dbReference type="STRING" id="1137280.D777_02734"/>
<organism evidence="8 9">
    <name type="scientific">Marinobacter nitratireducens</name>
    <dbReference type="NCBI Taxonomy" id="1137280"/>
    <lineage>
        <taxon>Bacteria</taxon>
        <taxon>Pseudomonadati</taxon>
        <taxon>Pseudomonadota</taxon>
        <taxon>Gammaproteobacteria</taxon>
        <taxon>Pseudomonadales</taxon>
        <taxon>Marinobacteraceae</taxon>
        <taxon>Marinobacter</taxon>
    </lineage>
</organism>
<sequence>MTLRRVWMLSVVTVINVVLSACSTLSGTDDSSGIAYACGELDIRVSRGEKSNLLNVEYQDKHLLLKSSESASGALYIAPGEDDTRFWSKGEKARFTVQGETYPECLQPGDVSMPFEAGGNEPFWHVTVDSSNLVLLRPYEQGPALTLPVEVIESNRHGRVFGAEGENIRVVLTVARQLCEDTMSDAQFPNQAQLDVNGEVFNGCGGDPERLFRGVEWQVQKLGNDALIERSRATIRFLADNRIAGEASCNRFSGRYRLTGEGRLVVTGIVSTRMACASELMAQEQRFLEMLGQASRLTIGRNGELRLISEGGRNITATH</sequence>
<comment type="caution">
    <text evidence="8">The sequence shown here is derived from an EMBL/GenBank/DDBJ whole genome shotgun (WGS) entry which is preliminary data.</text>
</comment>
<dbReference type="Pfam" id="PF03724">
    <property type="entry name" value="META"/>
    <property type="match status" value="1"/>
</dbReference>
<dbReference type="Gene3D" id="2.40.128.200">
    <property type="match status" value="1"/>
</dbReference>
<dbReference type="PATRIC" id="fig|1137280.3.peg.2552"/>
<evidence type="ECO:0000313" key="8">
    <source>
        <dbReference type="EMBL" id="KEF30792.1"/>
    </source>
</evidence>